<reference evidence="2" key="1">
    <citation type="submission" date="2017-09" db="EMBL/GenBank/DDBJ databases">
        <authorList>
            <person name="Varghese N."/>
            <person name="Submissions S."/>
        </authorList>
    </citation>
    <scope>NUCLEOTIDE SEQUENCE [LARGE SCALE GENOMIC DNA]</scope>
    <source>
        <strain evidence="2">DSM 25885</strain>
    </source>
</reference>
<dbReference type="OrthoDB" id="7933343at2"/>
<evidence type="ECO:0000313" key="1">
    <source>
        <dbReference type="EMBL" id="SNZ00226.1"/>
    </source>
</evidence>
<name>A0A285MWN4_9FLAO</name>
<dbReference type="EMBL" id="OBEH01000003">
    <property type="protein sequence ID" value="SNZ00226.1"/>
    <property type="molecule type" value="Genomic_DNA"/>
</dbReference>
<protein>
    <recommendedName>
        <fullName evidence="3">DUF3806 domain-containing protein</fullName>
    </recommendedName>
</protein>
<dbReference type="Proteomes" id="UP000219048">
    <property type="component" value="Unassembled WGS sequence"/>
</dbReference>
<dbReference type="AlphaFoldDB" id="A0A285MWN4"/>
<keyword evidence="2" id="KW-1185">Reference proteome</keyword>
<dbReference type="RefSeq" id="WP_097045714.1">
    <property type="nucleotide sequence ID" value="NZ_OBEH01000003.1"/>
</dbReference>
<accession>A0A285MWN4</accession>
<sequence length="126" mass="14491">MTELKNLANETKKQLKLKYDSDSVKFLEGFVERTKVNIEKDNWSGLINSCGAFLGECIIENYGGIWKKDKNGNVGISFDDKNIAYPFAKVSKQFENGLGDSIFSFYSIIPEVFGIEQKKKKKWWNF</sequence>
<proteinExistence type="predicted"/>
<evidence type="ECO:0008006" key="3">
    <source>
        <dbReference type="Google" id="ProtNLM"/>
    </source>
</evidence>
<evidence type="ECO:0000313" key="2">
    <source>
        <dbReference type="Proteomes" id="UP000219048"/>
    </source>
</evidence>
<organism evidence="1 2">
    <name type="scientific">Flagellimonas pacifica</name>
    <dbReference type="NCBI Taxonomy" id="1247520"/>
    <lineage>
        <taxon>Bacteria</taxon>
        <taxon>Pseudomonadati</taxon>
        <taxon>Bacteroidota</taxon>
        <taxon>Flavobacteriia</taxon>
        <taxon>Flavobacteriales</taxon>
        <taxon>Flavobacteriaceae</taxon>
        <taxon>Flagellimonas</taxon>
    </lineage>
</organism>
<gene>
    <name evidence="1" type="ORF">SAMN06265377_2046</name>
</gene>